<feature type="compositionally biased region" description="Basic and acidic residues" evidence="6">
    <location>
        <begin position="640"/>
        <end position="649"/>
    </location>
</feature>
<evidence type="ECO:0000256" key="4">
    <source>
        <dbReference type="ARBA" id="ARBA00047899"/>
    </source>
</evidence>
<evidence type="ECO:0000256" key="6">
    <source>
        <dbReference type="SAM" id="MobiDB-lite"/>
    </source>
</evidence>
<dbReference type="InterPro" id="IPR011009">
    <property type="entry name" value="Kinase-like_dom_sf"/>
</dbReference>
<dbReference type="InterPro" id="IPR020635">
    <property type="entry name" value="Tyr_kinase_cat_dom"/>
</dbReference>
<keyword evidence="2" id="KW-0547">Nucleotide-binding</keyword>
<feature type="compositionally biased region" description="Polar residues" evidence="6">
    <location>
        <begin position="1038"/>
        <end position="1059"/>
    </location>
</feature>
<feature type="compositionally biased region" description="Basic and acidic residues" evidence="6">
    <location>
        <begin position="908"/>
        <end position="917"/>
    </location>
</feature>
<dbReference type="STRING" id="685588.A0A067THE2"/>
<keyword evidence="10" id="KW-1185">Reference proteome</keyword>
<feature type="compositionally biased region" description="Low complexity" evidence="6">
    <location>
        <begin position="29"/>
        <end position="39"/>
    </location>
</feature>
<dbReference type="GO" id="GO:0005524">
    <property type="term" value="F:ATP binding"/>
    <property type="evidence" value="ECO:0007669"/>
    <property type="project" value="UniProtKB-KW"/>
</dbReference>
<feature type="compositionally biased region" description="Acidic residues" evidence="6">
    <location>
        <begin position="153"/>
        <end position="165"/>
    </location>
</feature>
<feature type="compositionally biased region" description="Polar residues" evidence="6">
    <location>
        <begin position="69"/>
        <end position="79"/>
    </location>
</feature>
<keyword evidence="3" id="KW-0067">ATP-binding</keyword>
<feature type="region of interest" description="Disordered" evidence="6">
    <location>
        <begin position="410"/>
        <end position="450"/>
    </location>
</feature>
<name>A0A067THE2_GALM3</name>
<dbReference type="Gene3D" id="3.90.810.10">
    <property type="entry name" value="CRIB domain"/>
    <property type="match status" value="1"/>
</dbReference>
<sequence length="1908" mass="199782">MASTDSSRFKGFKFSSKPPPLPPKDPIYLRSNPSRSSLLSPPPDSPLSPSIQYAIRRANSPSPSPFSAEETSSTMNYSSPDLLASSYPQQQQQQQPSTSYPSNNNGGPANRQTLPSKALAFLKFPKRSPRSPPALPSSSTSSSGSVIVIGNTDDPDPPPPQEDDGISLPWNFQHNIHVDEGYIGIPPSWSTSLASAGFTEEEIAAIQTRRAAGVRSPPDLRYLYNERPRSPATLAFPQQQQVPILTHPTPRTTSLPRQTGPASSQDPPPPLPFPLTHSQSHPPPSQRPTLPAIFTSAPASSSSAPASASANLQPNTSTPTASNPNPNRIPPPKRKPPLPVEEVLASGSGSERGHRPNQASSSTVAYSAESHHGTSSSHTHNRTQTSTSFSGLNNSAAYNYNPTITHTRSKSNLAIEADPEDDDDDKPLALSMRPNLNGTPSPASLAGGSSRFRVVNGSGSKLAVEVDEANAIEQEPEKKEKKSIWGTKIPKSNPNSASASTSNLVGSVSDHSSSNHAGPSSLNQQQSGWLSPKSGTASASLSLAAASASAAASSSLAGVVRQGSSLVDAVRSSAGRGIGRIRSKGGIKEGASGKEGGLGKKVRSWRGKAGSKKGKEVVGEDGVLDLTGSRSRNASRSRSRGRDKSRESESSDSEYSDVDGEGEGEGSDEEFASLPADGFGDGGTKPVWQVYSRPRAGTDASARANAAGASASASASQHSLSQASTSRQTAQSQSQTNLARKPSLRSAASQGSLRSRLAKGLVQGNQSTGSVNSLGRSAGGHHKASGSVTSLESIPEAEGDAERQRGTGVQRARSLGRNGSNKKKKDDAPPPSSYAWTPSPSTSPTMPSTSTPPSTTPAKKTAALPPRLSLHKSTDSTDLSSWSEALLSGISLSGDGGLGLSFGLGGGDSDKEKEKESPATASTVGGGMTARPWQRTVAPPVPVAAPTPSKPQQTVQPTPAQTTSSTPPVPPQPQPQPAPAHTAPRLSHLRKSGQPLPTSKPPPQRPIPPIVIANPNGLANTTTTNTFAPRPIPAALKNTINQRSRSNSRSGTPASMNSASGSGSGSGRDSPAPMTGVAEPANTARLMPVTPGPPSASIGSAGLGSVFSPMSASMNKPLPPLRSTTGTPPLSLPNANAPVARGQGPTTGAEGLLSPPPTTNVLSPAGSSNGPDSAQLWNEIEQMMDPGMMSAIPGLHLSVALPPGAQGVLRSAGVITGGGAYPPPPLNMAALSAQGGEMKTVGDLVGSSPTQPTYSAALAETFSPTLPFTPEEERMDAMRRLRASEVAKGDMGGARVGQQPGMGVEDEEEEDEGSDYGDDNSDGYEDLGPAQSRTRAAPGRRDVIDSGLLSVHGDADDRLLDRDPNRDSSRSSSSTLTVTALAATTIVRNVSIARRTGAYVMEKRPGGGLSPASATSTPVELKHPPSPLSSHFGGSEESTGSGSGGSGSTSSSQEQEQHPTPTTDGGIASPLFYYLDGTQTPSPTPDKLAFPRDSAAATAAVRHRLPGPKEPLELRGYEEEDEFEGYPDEETMEAEAEAAATASRPTIVIFDDPLPSPGPVTMLDGTPGTATPLSPFQRYRGWLSSVVAPLEEFIDDAVDPRDHYLDLREIAEGESGSVYAAMLNPATAHKLRLPPLVKAKDTDDVMNERQTMVAIKSVAIVPSGSPKLVDLQRELTLMRGLGHENVLGMDGVYVDLVEDSLWVRMELMERSLADIIGLVGDGLQLQERTIARFTSDVLCALDYLQKHNIAHRDVRSDNLLLNKHGELKLADFSNAVQVTPESSMCSDVAGVPFWQAPEVRKPPYDALKVDVWSLGATVWEMAQQDPPFADTQQLADRWPPLRQPELYSPAFHDFLRKCSEPAAVRPSPSELLKSSFIVHKACGRHVVVLLLSQCMAIEKLLLEGNPAS</sequence>
<evidence type="ECO:0000256" key="5">
    <source>
        <dbReference type="ARBA" id="ARBA00048679"/>
    </source>
</evidence>
<evidence type="ECO:0008006" key="11">
    <source>
        <dbReference type="Google" id="ProtNLM"/>
    </source>
</evidence>
<feature type="compositionally biased region" description="Low complexity" evidence="6">
    <location>
        <begin position="700"/>
        <end position="736"/>
    </location>
</feature>
<evidence type="ECO:0000259" key="8">
    <source>
        <dbReference type="PROSITE" id="PS50108"/>
    </source>
</evidence>
<feature type="compositionally biased region" description="Polar residues" evidence="6">
    <location>
        <begin position="311"/>
        <end position="322"/>
    </location>
</feature>
<feature type="compositionally biased region" description="Polar residues" evidence="6">
    <location>
        <begin position="103"/>
        <end position="115"/>
    </location>
</feature>
<dbReference type="GO" id="GO:0004713">
    <property type="term" value="F:protein tyrosine kinase activity"/>
    <property type="evidence" value="ECO:0007669"/>
    <property type="project" value="InterPro"/>
</dbReference>
<dbReference type="HOGENOM" id="CLU_002065_0_0_1"/>
<feature type="compositionally biased region" description="Polar residues" evidence="6">
    <location>
        <begin position="504"/>
        <end position="536"/>
    </location>
</feature>
<dbReference type="EMBL" id="KL142375">
    <property type="protein sequence ID" value="KDR78388.1"/>
    <property type="molecule type" value="Genomic_DNA"/>
</dbReference>
<evidence type="ECO:0000256" key="2">
    <source>
        <dbReference type="ARBA" id="ARBA00022741"/>
    </source>
</evidence>
<accession>A0A067THE2</accession>
<dbReference type="Gene3D" id="1.10.510.10">
    <property type="entry name" value="Transferase(Phosphotransferase) domain 1"/>
    <property type="match status" value="1"/>
</dbReference>
<feature type="compositionally biased region" description="Polar residues" evidence="6">
    <location>
        <begin position="763"/>
        <end position="775"/>
    </location>
</feature>
<gene>
    <name evidence="9" type="ORF">GALMADRAFT_224762</name>
</gene>
<feature type="compositionally biased region" description="Low complexity" evidence="6">
    <location>
        <begin position="950"/>
        <end position="966"/>
    </location>
</feature>
<dbReference type="SUPFAM" id="SSF56112">
    <property type="entry name" value="Protein kinase-like (PK-like)"/>
    <property type="match status" value="1"/>
</dbReference>
<feature type="compositionally biased region" description="Low complexity" evidence="6">
    <location>
        <begin position="492"/>
        <end position="503"/>
    </location>
</feature>
<feature type="compositionally biased region" description="Polar residues" evidence="6">
    <location>
        <begin position="1017"/>
        <end position="1027"/>
    </location>
</feature>
<dbReference type="OrthoDB" id="248923at2759"/>
<feature type="region of interest" description="Disordered" evidence="6">
    <location>
        <begin position="1402"/>
        <end position="1495"/>
    </location>
</feature>
<dbReference type="GO" id="GO:0106310">
    <property type="term" value="F:protein serine kinase activity"/>
    <property type="evidence" value="ECO:0007669"/>
    <property type="project" value="RHEA"/>
</dbReference>
<dbReference type="GO" id="GO:0004674">
    <property type="term" value="F:protein serine/threonine kinase activity"/>
    <property type="evidence" value="ECO:0007669"/>
    <property type="project" value="UniProtKB-EC"/>
</dbReference>
<dbReference type="Proteomes" id="UP000027222">
    <property type="component" value="Unassembled WGS sequence"/>
</dbReference>
<dbReference type="PANTHER" id="PTHR45832:SF22">
    <property type="entry name" value="SERINE_THREONINE-PROTEIN KINASE SAMKA-RELATED"/>
    <property type="match status" value="1"/>
</dbReference>
<feature type="compositionally biased region" description="Gly residues" evidence="6">
    <location>
        <begin position="894"/>
        <end position="907"/>
    </location>
</feature>
<feature type="region of interest" description="Disordered" evidence="6">
    <location>
        <begin position="1285"/>
        <end position="1376"/>
    </location>
</feature>
<reference evidence="10" key="1">
    <citation type="journal article" date="2014" name="Proc. Natl. Acad. Sci. U.S.A.">
        <title>Extensive sampling of basidiomycete genomes demonstrates inadequacy of the white-rot/brown-rot paradigm for wood decay fungi.</title>
        <authorList>
            <person name="Riley R."/>
            <person name="Salamov A.A."/>
            <person name="Brown D.W."/>
            <person name="Nagy L.G."/>
            <person name="Floudas D."/>
            <person name="Held B.W."/>
            <person name="Levasseur A."/>
            <person name="Lombard V."/>
            <person name="Morin E."/>
            <person name="Otillar R."/>
            <person name="Lindquist E.A."/>
            <person name="Sun H."/>
            <person name="LaButti K.M."/>
            <person name="Schmutz J."/>
            <person name="Jabbour D."/>
            <person name="Luo H."/>
            <person name="Baker S.E."/>
            <person name="Pisabarro A.G."/>
            <person name="Walton J.D."/>
            <person name="Blanchette R.A."/>
            <person name="Henrissat B."/>
            <person name="Martin F."/>
            <person name="Cullen D."/>
            <person name="Hibbett D.S."/>
            <person name="Grigoriev I.V."/>
        </authorList>
    </citation>
    <scope>NUCLEOTIDE SEQUENCE [LARGE SCALE GENOMIC DNA]</scope>
    <source>
        <strain evidence="10">CBS 339.88</strain>
    </source>
</reference>
<evidence type="ECO:0000256" key="3">
    <source>
        <dbReference type="ARBA" id="ARBA00022840"/>
    </source>
</evidence>
<feature type="region of interest" description="Disordered" evidence="6">
    <location>
        <begin position="233"/>
        <end position="394"/>
    </location>
</feature>
<feature type="compositionally biased region" description="Polar residues" evidence="6">
    <location>
        <begin position="236"/>
        <end position="265"/>
    </location>
</feature>
<dbReference type="PANTHER" id="PTHR45832">
    <property type="entry name" value="SERINE/THREONINE-PROTEIN KINASE SAMKA-RELATED-RELATED"/>
    <property type="match status" value="1"/>
</dbReference>
<dbReference type="InterPro" id="IPR051931">
    <property type="entry name" value="PAK3-like"/>
</dbReference>
<comment type="catalytic activity">
    <reaction evidence="5">
        <text>L-seryl-[protein] + ATP = O-phospho-L-seryl-[protein] + ADP + H(+)</text>
        <dbReference type="Rhea" id="RHEA:17989"/>
        <dbReference type="Rhea" id="RHEA-COMP:9863"/>
        <dbReference type="Rhea" id="RHEA-COMP:11604"/>
        <dbReference type="ChEBI" id="CHEBI:15378"/>
        <dbReference type="ChEBI" id="CHEBI:29999"/>
        <dbReference type="ChEBI" id="CHEBI:30616"/>
        <dbReference type="ChEBI" id="CHEBI:83421"/>
        <dbReference type="ChEBI" id="CHEBI:456216"/>
        <dbReference type="EC" id="2.7.11.1"/>
    </reaction>
</comment>
<proteinExistence type="inferred from homology"/>
<dbReference type="InterPro" id="IPR000095">
    <property type="entry name" value="CRIB_dom"/>
</dbReference>
<feature type="compositionally biased region" description="Acidic residues" evidence="6">
    <location>
        <begin position="1304"/>
        <end position="1325"/>
    </location>
</feature>
<dbReference type="InterPro" id="IPR036936">
    <property type="entry name" value="CRIB_dom_sf"/>
</dbReference>
<feature type="compositionally biased region" description="Low complexity" evidence="6">
    <location>
        <begin position="296"/>
        <end position="310"/>
    </location>
</feature>
<feature type="compositionally biased region" description="Low complexity" evidence="6">
    <location>
        <begin position="85"/>
        <end position="102"/>
    </location>
</feature>
<dbReference type="Pfam" id="PF00786">
    <property type="entry name" value="PBD"/>
    <property type="match status" value="1"/>
</dbReference>
<organism evidence="9 10">
    <name type="scientific">Galerina marginata (strain CBS 339.88)</name>
    <dbReference type="NCBI Taxonomy" id="685588"/>
    <lineage>
        <taxon>Eukaryota</taxon>
        <taxon>Fungi</taxon>
        <taxon>Dikarya</taxon>
        <taxon>Basidiomycota</taxon>
        <taxon>Agaricomycotina</taxon>
        <taxon>Agaricomycetes</taxon>
        <taxon>Agaricomycetidae</taxon>
        <taxon>Agaricales</taxon>
        <taxon>Agaricineae</taxon>
        <taxon>Strophariaceae</taxon>
        <taxon>Galerina</taxon>
    </lineage>
</organism>
<evidence type="ECO:0000256" key="1">
    <source>
        <dbReference type="ARBA" id="ARBA00008874"/>
    </source>
</evidence>
<dbReference type="PROSITE" id="PS50011">
    <property type="entry name" value="PROTEIN_KINASE_DOM"/>
    <property type="match status" value="1"/>
</dbReference>
<feature type="region of interest" description="Disordered" evidence="6">
    <location>
        <begin position="473"/>
        <end position="544"/>
    </location>
</feature>
<dbReference type="SMART" id="SM00219">
    <property type="entry name" value="TyrKc"/>
    <property type="match status" value="1"/>
</dbReference>
<evidence type="ECO:0000313" key="9">
    <source>
        <dbReference type="EMBL" id="KDR78388.1"/>
    </source>
</evidence>
<feature type="compositionally biased region" description="Pro residues" evidence="6">
    <location>
        <begin position="967"/>
        <end position="978"/>
    </location>
</feature>
<feature type="region of interest" description="Disordered" evidence="6">
    <location>
        <begin position="579"/>
        <end position="1078"/>
    </location>
</feature>
<dbReference type="Pfam" id="PF00069">
    <property type="entry name" value="Pkinase"/>
    <property type="match status" value="1"/>
</dbReference>
<feature type="compositionally biased region" description="Polar residues" evidence="6">
    <location>
        <begin position="382"/>
        <end position="394"/>
    </location>
</feature>
<feature type="domain" description="CRIB" evidence="8">
    <location>
        <begin position="166"/>
        <end position="179"/>
    </location>
</feature>
<feature type="compositionally biased region" description="Low complexity" evidence="6">
    <location>
        <begin position="833"/>
        <end position="866"/>
    </location>
</feature>
<dbReference type="InterPro" id="IPR000719">
    <property type="entry name" value="Prot_kinase_dom"/>
</dbReference>
<comment type="catalytic activity">
    <reaction evidence="4">
        <text>L-threonyl-[protein] + ATP = O-phospho-L-threonyl-[protein] + ADP + H(+)</text>
        <dbReference type="Rhea" id="RHEA:46608"/>
        <dbReference type="Rhea" id="RHEA-COMP:11060"/>
        <dbReference type="Rhea" id="RHEA-COMP:11605"/>
        <dbReference type="ChEBI" id="CHEBI:15378"/>
        <dbReference type="ChEBI" id="CHEBI:30013"/>
        <dbReference type="ChEBI" id="CHEBI:30616"/>
        <dbReference type="ChEBI" id="CHEBI:61977"/>
        <dbReference type="ChEBI" id="CHEBI:456216"/>
        <dbReference type="EC" id="2.7.11.1"/>
    </reaction>
</comment>
<comment type="similarity">
    <text evidence="1">Belongs to the protein kinase superfamily. STE Ser/Thr protein kinase family. STE20 subfamily.</text>
</comment>
<feature type="compositionally biased region" description="Basic residues" evidence="6">
    <location>
        <begin position="600"/>
        <end position="612"/>
    </location>
</feature>
<protein>
    <recommendedName>
        <fullName evidence="11">Protein kinase domain-containing protein</fullName>
    </recommendedName>
</protein>
<dbReference type="PROSITE" id="PS50108">
    <property type="entry name" value="CRIB"/>
    <property type="match status" value="1"/>
</dbReference>
<feature type="compositionally biased region" description="Low complexity" evidence="6">
    <location>
        <begin position="136"/>
        <end position="145"/>
    </location>
</feature>
<feature type="compositionally biased region" description="Pro residues" evidence="6">
    <location>
        <begin position="998"/>
        <end position="1009"/>
    </location>
</feature>
<dbReference type="SMART" id="SM00285">
    <property type="entry name" value="PBD"/>
    <property type="match status" value="1"/>
</dbReference>
<feature type="compositionally biased region" description="Basic and acidic residues" evidence="6">
    <location>
        <begin position="1353"/>
        <end position="1369"/>
    </location>
</feature>
<feature type="compositionally biased region" description="Pro residues" evidence="6">
    <location>
        <begin position="939"/>
        <end position="949"/>
    </location>
</feature>
<evidence type="ECO:0000313" key="10">
    <source>
        <dbReference type="Proteomes" id="UP000027222"/>
    </source>
</evidence>
<feature type="domain" description="Protein kinase" evidence="7">
    <location>
        <begin position="1604"/>
        <end position="1877"/>
    </location>
</feature>
<feature type="region of interest" description="Disordered" evidence="6">
    <location>
        <begin position="1"/>
        <end position="168"/>
    </location>
</feature>
<feature type="compositionally biased region" description="Acidic residues" evidence="6">
    <location>
        <begin position="650"/>
        <end position="671"/>
    </location>
</feature>
<evidence type="ECO:0000259" key="7">
    <source>
        <dbReference type="PROSITE" id="PS50011"/>
    </source>
</evidence>